<keyword evidence="2" id="KW-0862">Zinc</keyword>
<evidence type="ECO:0000313" key="5">
    <source>
        <dbReference type="EMBL" id="CAD1828388.1"/>
    </source>
</evidence>
<dbReference type="PANTHER" id="PTHR46508">
    <property type="entry name" value="PHD FINGER FAMILY PROTEIN"/>
    <property type="match status" value="1"/>
</dbReference>
<feature type="chain" id="PRO_5028003683" evidence="4">
    <location>
        <begin position="19"/>
        <end position="888"/>
    </location>
</feature>
<dbReference type="InterPro" id="IPR011011">
    <property type="entry name" value="Znf_FYVE_PHD"/>
</dbReference>
<dbReference type="Gene3D" id="3.30.40.10">
    <property type="entry name" value="Zinc/RING finger domain, C3HC4 (zinc finger)"/>
    <property type="match status" value="1"/>
</dbReference>
<keyword evidence="4" id="KW-0732">Signal</keyword>
<sequence length="888" mass="99234">MESGFKFILLLKFPVSDAEGLAFVERAPPNEECRSDSCNAEASCHYYKSNDLLSVMGVLKSSDCSYEPITTAICASWDIPVESSSYYGQFDNENHNMHGMPDFHNNDNNDNLFLTFKAGFFCKLNEVILNHPDSLQSEGMTTLVSSEILNGLAHESGVNSSDDADITGKEDRWASQLHFDLGSYVNYYSFGRIASSVAEELTHISSECNTKEVKKSVEDVMSVQLKAIPKKSIKLCCYPYRELSFDAQKEKCGWCYSCRTSSDADCLFKNTDGNLLESSGPPSEGQFLKKDKKNHIASAAHYILSIEDRLRSLLSGPWQNPHFSNVWHEAVLKASDVTSLKNLLLTLESSLRRIALSAEWLKPVDFSNTIGSASYSLTDSHESSNNGSSKKQGRKSNPTSDRNNISDDSTSHVNWWRAANYPVRCINGRGCLDHWPPRVAGKRVLKKFQASCTLMVQILPGEANALPGVLLLKCQKAWLSFYSRLKNSIRTLNGLQFPRDNIPPIVARYGVILQEPSSDRKTQQLAGEICGHCNEKVLVSEAVNCQYCNGFFHRKHFKVPRGATCTTYTCSKCKDKQSLKAKPLVCTDKQTSSTKPQVRKDKTCSGEIEEGWCEEERKQAQSKRGRPKKFANESGKGQSKRSEISSKTDPSKQSENEILWRKRKRTVMHYPYWLNGLHWTHNVDNEHGKCFRKRKVLLPSQHIEESSSFAPVCCLCSKGYCPEVIYVACEKCEDWFHADAYCVTLENLNNLIGFTCHKCRKRSVPVCPYSGVAIPRSDQELAVGGTVCFEDQNSYEERKQDGITSTAVEILPSSTAVELTNGPIMMPTLMHDEEKTFSSGDENASQIVVSSLNTIRSSNEVGEEVLMACTHGHLAATPTDNPVSSFMD</sequence>
<proteinExistence type="predicted"/>
<dbReference type="EMBL" id="LR862147">
    <property type="protein sequence ID" value="CAD1828388.1"/>
    <property type="molecule type" value="Genomic_DNA"/>
</dbReference>
<keyword evidence="1" id="KW-0863">Zinc-finger</keyword>
<reference evidence="5" key="1">
    <citation type="submission" date="2020-07" db="EMBL/GenBank/DDBJ databases">
        <authorList>
            <person name="Lin J."/>
        </authorList>
    </citation>
    <scope>NUCLEOTIDE SEQUENCE</scope>
</reference>
<evidence type="ECO:0000256" key="4">
    <source>
        <dbReference type="SAM" id="SignalP"/>
    </source>
</evidence>
<feature type="region of interest" description="Disordered" evidence="3">
    <location>
        <begin position="615"/>
        <end position="657"/>
    </location>
</feature>
<evidence type="ECO:0000256" key="3">
    <source>
        <dbReference type="SAM" id="MobiDB-lite"/>
    </source>
</evidence>
<protein>
    <submittedName>
        <fullName evidence="5">Uncharacterized protein</fullName>
    </submittedName>
</protein>
<name>A0A6V7PCP0_ANACO</name>
<dbReference type="InterPro" id="IPR013083">
    <property type="entry name" value="Znf_RING/FYVE/PHD"/>
</dbReference>
<gene>
    <name evidence="5" type="ORF">CB5_LOCUS11599</name>
</gene>
<feature type="compositionally biased region" description="Basic and acidic residues" evidence="3">
    <location>
        <begin position="640"/>
        <end position="657"/>
    </location>
</feature>
<organism evidence="5">
    <name type="scientific">Ananas comosus var. bracteatus</name>
    <name type="common">red pineapple</name>
    <dbReference type="NCBI Taxonomy" id="296719"/>
    <lineage>
        <taxon>Eukaryota</taxon>
        <taxon>Viridiplantae</taxon>
        <taxon>Streptophyta</taxon>
        <taxon>Embryophyta</taxon>
        <taxon>Tracheophyta</taxon>
        <taxon>Spermatophyta</taxon>
        <taxon>Magnoliopsida</taxon>
        <taxon>Liliopsida</taxon>
        <taxon>Poales</taxon>
        <taxon>Bromeliaceae</taxon>
        <taxon>Bromelioideae</taxon>
        <taxon>Ananas</taxon>
    </lineage>
</organism>
<evidence type="ECO:0000256" key="2">
    <source>
        <dbReference type="ARBA" id="ARBA00022833"/>
    </source>
</evidence>
<feature type="signal peptide" evidence="4">
    <location>
        <begin position="1"/>
        <end position="18"/>
    </location>
</feature>
<dbReference type="PANTHER" id="PTHR46508:SF5">
    <property type="entry name" value="PHD-FINGER AND DNA BINDING DOMAIN-CONTAINING PROTEIN"/>
    <property type="match status" value="1"/>
</dbReference>
<evidence type="ECO:0000256" key="1">
    <source>
        <dbReference type="ARBA" id="ARBA00022771"/>
    </source>
</evidence>
<dbReference type="GO" id="GO:0008270">
    <property type="term" value="F:zinc ion binding"/>
    <property type="evidence" value="ECO:0007669"/>
    <property type="project" value="UniProtKB-KW"/>
</dbReference>
<feature type="region of interest" description="Disordered" evidence="3">
    <location>
        <begin position="377"/>
        <end position="409"/>
    </location>
</feature>
<dbReference type="AlphaFoldDB" id="A0A6V7PCP0"/>
<keyword evidence="1" id="KW-0479">Metal-binding</keyword>
<dbReference type="SUPFAM" id="SSF57903">
    <property type="entry name" value="FYVE/PHD zinc finger"/>
    <property type="match status" value="2"/>
</dbReference>
<feature type="compositionally biased region" description="Basic residues" evidence="3">
    <location>
        <begin position="620"/>
        <end position="629"/>
    </location>
</feature>
<accession>A0A6V7PCP0</accession>